<dbReference type="EMBL" id="DF237088">
    <property type="protein sequence ID" value="GAQ83190.1"/>
    <property type="molecule type" value="Genomic_DNA"/>
</dbReference>
<dbReference type="PANTHER" id="PTHR43620:SF7">
    <property type="entry name" value="GLYCEROPHOSPHODIESTER PHOSPHODIESTERASE GDPD5-RELATED"/>
    <property type="match status" value="1"/>
</dbReference>
<evidence type="ECO:0000256" key="8">
    <source>
        <dbReference type="SAM" id="SignalP"/>
    </source>
</evidence>
<dbReference type="EC" id="3.1.4.46" evidence="2"/>
<dbReference type="GO" id="GO:0006629">
    <property type="term" value="P:lipid metabolic process"/>
    <property type="evidence" value="ECO:0007669"/>
    <property type="project" value="InterPro"/>
</dbReference>
<dbReference type="GO" id="GO:0008889">
    <property type="term" value="F:glycerophosphodiester phosphodiesterase activity"/>
    <property type="evidence" value="ECO:0000318"/>
    <property type="project" value="GO_Central"/>
</dbReference>
<protein>
    <recommendedName>
        <fullName evidence="2">glycerophosphodiester phosphodiesterase</fullName>
        <ecNumber evidence="2">3.1.4.46</ecNumber>
    </recommendedName>
</protein>
<name>A0A1Y1HX03_KLENI</name>
<accession>A0A1Y1HX03</accession>
<dbReference type="PROSITE" id="PS51704">
    <property type="entry name" value="GP_PDE"/>
    <property type="match status" value="1"/>
</dbReference>
<sequence>MALPGLLLFSLALVLVGVVSAQHPLNTPNPSIKYPTQPPRQNPFIKPPGAGYGIQTQRPYNIAHRGANNVYPEESEQAYKLAIDLGADFIESDIQATKDGVLVCFHDIGLNLTTDVSTRPEFASKLTTYNDITGGDGTNTDWFLVDFTYDELKTLKLKQRFPYRDQSFNGQFSIITFERYIQIAQEANRVVGIYPEIKSPRFNKAHVQFPGGKSFEQAVVDLLNQYGYGGPYLTDRWLAKPLFIQCFAYTSLLEAKKYTDSPLVFLYDSLDARTQDTNETYASLSTDAAFDMLKSIGVVGLGPYKANIQPINTTTNYYSGKPNDFVTRAHNKGFEVHPYTYRADTPQLVFDLHGNFFNEFIYFDKVIGVDGFFTDFTESAFQYLEWTHPIFTKSDIYQTLIFQ</sequence>
<keyword evidence="11" id="KW-1185">Reference proteome</keyword>
<evidence type="ECO:0000313" key="11">
    <source>
        <dbReference type="Proteomes" id="UP000054558"/>
    </source>
</evidence>
<dbReference type="Proteomes" id="UP000054558">
    <property type="component" value="Unassembled WGS sequence"/>
</dbReference>
<comment type="catalytic activity">
    <reaction evidence="7">
        <text>a sn-glycero-3-phosphodiester + H2O = an alcohol + sn-glycerol 3-phosphate + H(+)</text>
        <dbReference type="Rhea" id="RHEA:12969"/>
        <dbReference type="ChEBI" id="CHEBI:15377"/>
        <dbReference type="ChEBI" id="CHEBI:15378"/>
        <dbReference type="ChEBI" id="CHEBI:30879"/>
        <dbReference type="ChEBI" id="CHEBI:57597"/>
        <dbReference type="ChEBI" id="CHEBI:83408"/>
        <dbReference type="EC" id="3.1.4.46"/>
    </reaction>
</comment>
<dbReference type="Gene3D" id="3.20.20.190">
    <property type="entry name" value="Phosphatidylinositol (PI) phosphodiesterase"/>
    <property type="match status" value="1"/>
</dbReference>
<dbReference type="AlphaFoldDB" id="A0A1Y1HX03"/>
<feature type="signal peptide" evidence="8">
    <location>
        <begin position="1"/>
        <end position="21"/>
    </location>
</feature>
<gene>
    <name evidence="10" type="ORF">KFL_001390080</name>
</gene>
<dbReference type="SUPFAM" id="SSF51695">
    <property type="entry name" value="PLC-like phosphodiesterases"/>
    <property type="match status" value="1"/>
</dbReference>
<keyword evidence="5" id="KW-0378">Hydrolase</keyword>
<evidence type="ECO:0000256" key="5">
    <source>
        <dbReference type="ARBA" id="ARBA00022801"/>
    </source>
</evidence>
<dbReference type="STRING" id="105231.A0A1Y1HX03"/>
<keyword evidence="3 8" id="KW-0732">Signal</keyword>
<evidence type="ECO:0000256" key="1">
    <source>
        <dbReference type="ARBA" id="ARBA00007277"/>
    </source>
</evidence>
<dbReference type="InterPro" id="IPR030395">
    <property type="entry name" value="GP_PDE_dom"/>
</dbReference>
<evidence type="ECO:0000256" key="7">
    <source>
        <dbReference type="ARBA" id="ARBA00047512"/>
    </source>
</evidence>
<reference evidence="10 11" key="1">
    <citation type="journal article" date="2014" name="Nat. Commun.">
        <title>Klebsormidium flaccidum genome reveals primary factors for plant terrestrial adaptation.</title>
        <authorList>
            <person name="Hori K."/>
            <person name="Maruyama F."/>
            <person name="Fujisawa T."/>
            <person name="Togashi T."/>
            <person name="Yamamoto N."/>
            <person name="Seo M."/>
            <person name="Sato S."/>
            <person name="Yamada T."/>
            <person name="Mori H."/>
            <person name="Tajima N."/>
            <person name="Moriyama T."/>
            <person name="Ikeuchi M."/>
            <person name="Watanabe M."/>
            <person name="Wada H."/>
            <person name="Kobayashi K."/>
            <person name="Saito M."/>
            <person name="Masuda T."/>
            <person name="Sasaki-Sekimoto Y."/>
            <person name="Mashiguchi K."/>
            <person name="Awai K."/>
            <person name="Shimojima M."/>
            <person name="Masuda S."/>
            <person name="Iwai M."/>
            <person name="Nobusawa T."/>
            <person name="Narise T."/>
            <person name="Kondo S."/>
            <person name="Saito H."/>
            <person name="Sato R."/>
            <person name="Murakawa M."/>
            <person name="Ihara Y."/>
            <person name="Oshima-Yamada Y."/>
            <person name="Ohtaka K."/>
            <person name="Satoh M."/>
            <person name="Sonobe K."/>
            <person name="Ishii M."/>
            <person name="Ohtani R."/>
            <person name="Kanamori-Sato M."/>
            <person name="Honoki R."/>
            <person name="Miyazaki D."/>
            <person name="Mochizuki H."/>
            <person name="Umetsu J."/>
            <person name="Higashi K."/>
            <person name="Shibata D."/>
            <person name="Kamiya Y."/>
            <person name="Sato N."/>
            <person name="Nakamura Y."/>
            <person name="Tabata S."/>
            <person name="Ida S."/>
            <person name="Kurokawa K."/>
            <person name="Ohta H."/>
        </authorList>
    </citation>
    <scope>NUCLEOTIDE SEQUENCE [LARGE SCALE GENOMIC DNA]</scope>
    <source>
        <strain evidence="10 11">NIES-2285</strain>
    </source>
</reference>
<dbReference type="OrthoDB" id="1058301at2759"/>
<organism evidence="10 11">
    <name type="scientific">Klebsormidium nitens</name>
    <name type="common">Green alga</name>
    <name type="synonym">Ulothrix nitens</name>
    <dbReference type="NCBI Taxonomy" id="105231"/>
    <lineage>
        <taxon>Eukaryota</taxon>
        <taxon>Viridiplantae</taxon>
        <taxon>Streptophyta</taxon>
        <taxon>Klebsormidiophyceae</taxon>
        <taxon>Klebsormidiales</taxon>
        <taxon>Klebsormidiaceae</taxon>
        <taxon>Klebsormidium</taxon>
    </lineage>
</organism>
<evidence type="ECO:0000256" key="6">
    <source>
        <dbReference type="ARBA" id="ARBA00023180"/>
    </source>
</evidence>
<feature type="domain" description="GP-PDE" evidence="9">
    <location>
        <begin position="59"/>
        <end position="384"/>
    </location>
</feature>
<evidence type="ECO:0000313" key="10">
    <source>
        <dbReference type="EMBL" id="GAQ83190.1"/>
    </source>
</evidence>
<evidence type="ECO:0000256" key="4">
    <source>
        <dbReference type="ARBA" id="ARBA00022798"/>
    </source>
</evidence>
<dbReference type="FunFam" id="3.20.20.190:FF:000023">
    <property type="entry name" value="Glycerophosphodiester phosphodiesterase GDPD5"/>
    <property type="match status" value="1"/>
</dbReference>
<dbReference type="Pfam" id="PF03009">
    <property type="entry name" value="GDPD"/>
    <property type="match status" value="1"/>
</dbReference>
<keyword evidence="4" id="KW-0319">Glycerol metabolism</keyword>
<dbReference type="PANTHER" id="PTHR43620">
    <property type="entry name" value="GLYCEROPHOSPHORYL DIESTER PHOSPHODIESTERASE"/>
    <property type="match status" value="1"/>
</dbReference>
<proteinExistence type="inferred from homology"/>
<evidence type="ECO:0000256" key="2">
    <source>
        <dbReference type="ARBA" id="ARBA00012247"/>
    </source>
</evidence>
<keyword evidence="6" id="KW-0325">Glycoprotein</keyword>
<dbReference type="InterPro" id="IPR017946">
    <property type="entry name" value="PLC-like_Pdiesterase_TIM-brl"/>
</dbReference>
<dbReference type="GO" id="GO:0006071">
    <property type="term" value="P:glycerol metabolic process"/>
    <property type="evidence" value="ECO:0007669"/>
    <property type="project" value="UniProtKB-KW"/>
</dbReference>
<feature type="chain" id="PRO_5012463108" description="glycerophosphodiester phosphodiesterase" evidence="8">
    <location>
        <begin position="22"/>
        <end position="403"/>
    </location>
</feature>
<evidence type="ECO:0000259" key="9">
    <source>
        <dbReference type="PROSITE" id="PS51704"/>
    </source>
</evidence>
<comment type="similarity">
    <text evidence="1">Belongs to the glycerophosphoryl diester phosphodiesterase family.</text>
</comment>
<evidence type="ECO:0000256" key="3">
    <source>
        <dbReference type="ARBA" id="ARBA00022729"/>
    </source>
</evidence>
<dbReference type="OMA" id="CRHENDI"/>